<dbReference type="Proteomes" id="UP000594638">
    <property type="component" value="Unassembled WGS sequence"/>
</dbReference>
<dbReference type="AlphaFoldDB" id="A0A8S0UFA9"/>
<sequence>MSEDEEWVKTAMIDDLMVVELLVRLNQSQHPPPPPSGEIKQLKWSVRQRRSRPATVKPATRASPTTPLSWSGGATSLSGGSGGRDESSHSPPKLAHHERSKINNSSEKSAIKRSRKKKNLTELKEEVDLLSKERRELKREISALRVNLEKQRVTNVSLKKMKMELQPLMEQGTTALSETTVSGRVQENIASCQPIIPITPSPIISKNIDGLQFPASVDSPETKAVAAPEGKFMLPDLNITFDEKSGYEVS</sequence>
<dbReference type="PANTHER" id="PTHR35099">
    <property type="entry name" value="OS02G0182700 PROTEIN"/>
    <property type="match status" value="1"/>
</dbReference>
<evidence type="ECO:0000256" key="1">
    <source>
        <dbReference type="SAM" id="MobiDB-lite"/>
    </source>
</evidence>
<dbReference type="OrthoDB" id="1724644at2759"/>
<name>A0A8S0UFA9_OLEEU</name>
<evidence type="ECO:0000313" key="3">
    <source>
        <dbReference type="Proteomes" id="UP000594638"/>
    </source>
</evidence>
<dbReference type="Gramene" id="OE9A086155T1">
    <property type="protein sequence ID" value="OE9A086155C1"/>
    <property type="gene ID" value="OE9A086155"/>
</dbReference>
<evidence type="ECO:0008006" key="4">
    <source>
        <dbReference type="Google" id="ProtNLM"/>
    </source>
</evidence>
<dbReference type="PANTHER" id="PTHR35099:SF2">
    <property type="entry name" value="OS02G0182700 PROTEIN"/>
    <property type="match status" value="1"/>
</dbReference>
<dbReference type="EMBL" id="CACTIH010007653">
    <property type="protein sequence ID" value="CAA3016887.1"/>
    <property type="molecule type" value="Genomic_DNA"/>
</dbReference>
<evidence type="ECO:0000313" key="2">
    <source>
        <dbReference type="EMBL" id="CAA3016887.1"/>
    </source>
</evidence>
<reference evidence="2 3" key="1">
    <citation type="submission" date="2019-12" db="EMBL/GenBank/DDBJ databases">
        <authorList>
            <person name="Alioto T."/>
            <person name="Alioto T."/>
            <person name="Gomez Garrido J."/>
        </authorList>
    </citation>
    <scope>NUCLEOTIDE SEQUENCE [LARGE SCALE GENOMIC DNA]</scope>
</reference>
<accession>A0A8S0UFA9</accession>
<organism evidence="2 3">
    <name type="scientific">Olea europaea subsp. europaea</name>
    <dbReference type="NCBI Taxonomy" id="158383"/>
    <lineage>
        <taxon>Eukaryota</taxon>
        <taxon>Viridiplantae</taxon>
        <taxon>Streptophyta</taxon>
        <taxon>Embryophyta</taxon>
        <taxon>Tracheophyta</taxon>
        <taxon>Spermatophyta</taxon>
        <taxon>Magnoliopsida</taxon>
        <taxon>eudicotyledons</taxon>
        <taxon>Gunneridae</taxon>
        <taxon>Pentapetalae</taxon>
        <taxon>asterids</taxon>
        <taxon>lamiids</taxon>
        <taxon>Lamiales</taxon>
        <taxon>Oleaceae</taxon>
        <taxon>Oleeae</taxon>
        <taxon>Olea</taxon>
    </lineage>
</organism>
<gene>
    <name evidence="2" type="ORF">OLEA9_A086155</name>
</gene>
<feature type="compositionally biased region" description="Low complexity" evidence="1">
    <location>
        <begin position="69"/>
        <end position="78"/>
    </location>
</feature>
<protein>
    <recommendedName>
        <fullName evidence="4">BZIP domain-containing protein</fullName>
    </recommendedName>
</protein>
<keyword evidence="3" id="KW-1185">Reference proteome</keyword>
<feature type="region of interest" description="Disordered" evidence="1">
    <location>
        <begin position="27"/>
        <end position="117"/>
    </location>
</feature>
<proteinExistence type="predicted"/>
<comment type="caution">
    <text evidence="2">The sequence shown here is derived from an EMBL/GenBank/DDBJ whole genome shotgun (WGS) entry which is preliminary data.</text>
</comment>